<dbReference type="Proteomes" id="UP001056120">
    <property type="component" value="Linkage Group LG14"/>
</dbReference>
<evidence type="ECO:0000313" key="1">
    <source>
        <dbReference type="EMBL" id="KAI3785842.1"/>
    </source>
</evidence>
<comment type="caution">
    <text evidence="1">The sequence shown here is derived from an EMBL/GenBank/DDBJ whole genome shotgun (WGS) entry which is preliminary data.</text>
</comment>
<reference evidence="1 2" key="2">
    <citation type="journal article" date="2022" name="Mol. Ecol. Resour.">
        <title>The genomes of chicory, endive, great burdock and yacon provide insights into Asteraceae paleo-polyploidization history and plant inulin production.</title>
        <authorList>
            <person name="Fan W."/>
            <person name="Wang S."/>
            <person name="Wang H."/>
            <person name="Wang A."/>
            <person name="Jiang F."/>
            <person name="Liu H."/>
            <person name="Zhao H."/>
            <person name="Xu D."/>
            <person name="Zhang Y."/>
        </authorList>
    </citation>
    <scope>NUCLEOTIDE SEQUENCE [LARGE SCALE GENOMIC DNA]</scope>
    <source>
        <strain evidence="2">cv. Yunnan</strain>
        <tissue evidence="1">Leaves</tissue>
    </source>
</reference>
<accession>A0ACB9GQX4</accession>
<proteinExistence type="predicted"/>
<gene>
    <name evidence="1" type="ORF">L1987_44968</name>
</gene>
<keyword evidence="2" id="KW-1185">Reference proteome</keyword>
<name>A0ACB9GQX4_9ASTR</name>
<sequence length="85" mass="9212">MTFTHKACYCLNDKICAKCLKKQKGKRQKMAILHGGGPKGKDGFKGGGSDEEEAKSSKTNSNPMQHICRKDGFKGGGSDEEDGFK</sequence>
<reference evidence="2" key="1">
    <citation type="journal article" date="2022" name="Mol. Ecol. Resour.">
        <title>The genomes of chicory, endive, great burdock and yacon provide insights into Asteraceae palaeo-polyploidization history and plant inulin production.</title>
        <authorList>
            <person name="Fan W."/>
            <person name="Wang S."/>
            <person name="Wang H."/>
            <person name="Wang A."/>
            <person name="Jiang F."/>
            <person name="Liu H."/>
            <person name="Zhao H."/>
            <person name="Xu D."/>
            <person name="Zhang Y."/>
        </authorList>
    </citation>
    <scope>NUCLEOTIDE SEQUENCE [LARGE SCALE GENOMIC DNA]</scope>
    <source>
        <strain evidence="2">cv. Yunnan</strain>
    </source>
</reference>
<organism evidence="1 2">
    <name type="scientific">Smallanthus sonchifolius</name>
    <dbReference type="NCBI Taxonomy" id="185202"/>
    <lineage>
        <taxon>Eukaryota</taxon>
        <taxon>Viridiplantae</taxon>
        <taxon>Streptophyta</taxon>
        <taxon>Embryophyta</taxon>
        <taxon>Tracheophyta</taxon>
        <taxon>Spermatophyta</taxon>
        <taxon>Magnoliopsida</taxon>
        <taxon>eudicotyledons</taxon>
        <taxon>Gunneridae</taxon>
        <taxon>Pentapetalae</taxon>
        <taxon>asterids</taxon>
        <taxon>campanulids</taxon>
        <taxon>Asterales</taxon>
        <taxon>Asteraceae</taxon>
        <taxon>Asteroideae</taxon>
        <taxon>Heliantheae alliance</taxon>
        <taxon>Millerieae</taxon>
        <taxon>Smallanthus</taxon>
    </lineage>
</organism>
<evidence type="ECO:0000313" key="2">
    <source>
        <dbReference type="Proteomes" id="UP001056120"/>
    </source>
</evidence>
<protein>
    <submittedName>
        <fullName evidence="1">Uncharacterized protein</fullName>
    </submittedName>
</protein>
<dbReference type="EMBL" id="CM042031">
    <property type="protein sequence ID" value="KAI3785842.1"/>
    <property type="molecule type" value="Genomic_DNA"/>
</dbReference>